<sequence length="198" mass="22809">MTNRTDLDIIKQWIKPSSHILDLGCGDGTLLKMLHQEKNVEGYGLEIDPDKITACVANGVNVLETNLDEGLSQFSDKSFDTVVMTQALQVMRFPHLVLDEMLRVGKECVVTFPNFGNWRARFYLLTRGRMPVTKQLTYQWYDTPNIHFCTVDDFEALCAEKSIRLLHREFVATRLPDRQIKGIWPNLFSETAIYHLSK</sequence>
<protein>
    <submittedName>
        <fullName evidence="1">Methionine biosynthesis protein MetW</fullName>
    </submittedName>
</protein>
<dbReference type="RefSeq" id="WP_305170278.1">
    <property type="nucleotide sequence ID" value="NZ_JAUUUU010000003.1"/>
</dbReference>
<gene>
    <name evidence="1" type="primary">metW</name>
    <name evidence="1" type="ORF">Q8A57_07000</name>
</gene>
<comment type="caution">
    <text evidence="1">The sequence shown here is derived from an EMBL/GenBank/DDBJ whole genome shotgun (WGS) entry which is preliminary data.</text>
</comment>
<reference evidence="1" key="2">
    <citation type="submission" date="2023-08" db="EMBL/GenBank/DDBJ databases">
        <authorList>
            <person name="Luo J."/>
        </authorList>
    </citation>
    <scope>NUCLEOTIDE SEQUENCE</scope>
    <source>
        <strain evidence="1">DSM 25064</strain>
    </source>
</reference>
<evidence type="ECO:0000313" key="1">
    <source>
        <dbReference type="EMBL" id="MDP1520707.1"/>
    </source>
</evidence>
<dbReference type="SUPFAM" id="SSF53335">
    <property type="entry name" value="S-adenosyl-L-methionine-dependent methyltransferases"/>
    <property type="match status" value="1"/>
</dbReference>
<dbReference type="Gene3D" id="3.40.50.150">
    <property type="entry name" value="Vaccinia Virus protein VP39"/>
    <property type="match status" value="1"/>
</dbReference>
<proteinExistence type="predicted"/>
<reference evidence="1" key="1">
    <citation type="journal article" date="2010" name="Int. J. Syst. Evol. Microbiol.">
        <title>Porticoccus litoralis gen. nov., sp. nov., a gammaproteobacterium isolated from the Yellow Sea.</title>
        <authorList>
            <person name="Oh H.M."/>
            <person name="Kim H."/>
            <person name="Kim K.M."/>
            <person name="Min G.S."/>
            <person name="Cho J.C."/>
        </authorList>
    </citation>
    <scope>NUCLEOTIDE SEQUENCE</scope>
    <source>
        <strain evidence="1">DSM 25064</strain>
    </source>
</reference>
<dbReference type="InterPro" id="IPR029063">
    <property type="entry name" value="SAM-dependent_MTases_sf"/>
</dbReference>
<organism evidence="1 2">
    <name type="scientific">Porticoccus litoralis</name>
    <dbReference type="NCBI Taxonomy" id="434086"/>
    <lineage>
        <taxon>Bacteria</taxon>
        <taxon>Pseudomonadati</taxon>
        <taxon>Pseudomonadota</taxon>
        <taxon>Gammaproteobacteria</taxon>
        <taxon>Cellvibrionales</taxon>
        <taxon>Porticoccaceae</taxon>
        <taxon>Porticoccus</taxon>
    </lineage>
</organism>
<dbReference type="CDD" id="cd02440">
    <property type="entry name" value="AdoMet_MTases"/>
    <property type="match status" value="1"/>
</dbReference>
<evidence type="ECO:0000313" key="2">
    <source>
        <dbReference type="Proteomes" id="UP001178354"/>
    </source>
</evidence>
<dbReference type="EMBL" id="JAUUUU010000003">
    <property type="protein sequence ID" value="MDP1520707.1"/>
    <property type="molecule type" value="Genomic_DNA"/>
</dbReference>
<dbReference type="Pfam" id="PF07021">
    <property type="entry name" value="MetW"/>
    <property type="match status" value="1"/>
</dbReference>
<name>A0AAW8B4N9_9GAMM</name>
<dbReference type="AlphaFoldDB" id="A0AAW8B4N9"/>
<accession>A0AAW8B4N9</accession>
<dbReference type="NCBIfam" id="TIGR02081">
    <property type="entry name" value="metW"/>
    <property type="match status" value="1"/>
</dbReference>
<dbReference type="InterPro" id="IPR010743">
    <property type="entry name" value="Methionine_synth_MetW"/>
</dbReference>
<keyword evidence="2" id="KW-1185">Reference proteome</keyword>
<dbReference type="Proteomes" id="UP001178354">
    <property type="component" value="Unassembled WGS sequence"/>
</dbReference>